<evidence type="ECO:0000313" key="2">
    <source>
        <dbReference type="EMBL" id="QHT09078.1"/>
    </source>
</evidence>
<sequence length="257" mass="30280">MIRDQMNEHIFYKNLNILENLKDFSNLYFNKFELYNNDKYKLNSCNDDDLNKIIYYTFNESMIYLNNMSIYDNKLKRKLEFKINSSIDNIYNVYVNNSLYENDDLLNILNNMEELIDIYKSSYSCFNKAFSIITYPIYSFINEYNYLVNPLKLYNTSFIYAKCENLNIDIDCDCDPEPEVEPEVEPAVEPEPEPVVEPEPEPAVEPEPEPVVEPEIEPEPEPEPVVEPEAEPLSNMLSASYWGAKYLDEDIVHVKKE</sequence>
<evidence type="ECO:0000256" key="1">
    <source>
        <dbReference type="SAM" id="MobiDB-lite"/>
    </source>
</evidence>
<feature type="region of interest" description="Disordered" evidence="1">
    <location>
        <begin position="177"/>
        <end position="230"/>
    </location>
</feature>
<accession>A0A6C0CX44</accession>
<reference evidence="2" key="1">
    <citation type="journal article" date="2020" name="Nature">
        <title>Giant virus diversity and host interactions through global metagenomics.</title>
        <authorList>
            <person name="Schulz F."/>
            <person name="Roux S."/>
            <person name="Paez-Espino D."/>
            <person name="Jungbluth S."/>
            <person name="Walsh D.A."/>
            <person name="Denef V.J."/>
            <person name="McMahon K.D."/>
            <person name="Konstantinidis K.T."/>
            <person name="Eloe-Fadrosh E.A."/>
            <person name="Kyrpides N.C."/>
            <person name="Woyke T."/>
        </authorList>
    </citation>
    <scope>NUCLEOTIDE SEQUENCE</scope>
    <source>
        <strain evidence="2">GVMAG-M-3300023110-24</strain>
    </source>
</reference>
<organism evidence="2">
    <name type="scientific">viral metagenome</name>
    <dbReference type="NCBI Taxonomy" id="1070528"/>
    <lineage>
        <taxon>unclassified sequences</taxon>
        <taxon>metagenomes</taxon>
        <taxon>organismal metagenomes</taxon>
    </lineage>
</organism>
<proteinExistence type="predicted"/>
<name>A0A6C0CX44_9ZZZZ</name>
<dbReference type="EMBL" id="MN739508">
    <property type="protein sequence ID" value="QHT09078.1"/>
    <property type="molecule type" value="Genomic_DNA"/>
</dbReference>
<protein>
    <submittedName>
        <fullName evidence="2">Uncharacterized protein</fullName>
    </submittedName>
</protein>
<dbReference type="AlphaFoldDB" id="A0A6C0CX44"/>